<protein>
    <submittedName>
        <fullName evidence="2">Uncharacterized protein</fullName>
    </submittedName>
</protein>
<sequence length="139" mass="15057">MPRERQKTGARRRCRRRRAPLPRGGVDRVDEGWGADGVAIPGRPFARIAGVPAATESHHHRGPPRSPAGGLTHRDPTPYKHDHRRCGRRPEGTVWASTRRPRAARTSRGGEEPAGDGGAVSRTRGVVSGLPPTSRHGPL</sequence>
<accession>A0A2I2KTW7</accession>
<dbReference type="AlphaFoldDB" id="A0A2I2KTW7"/>
<reference evidence="2 3" key="1">
    <citation type="submission" date="2017-06" db="EMBL/GenBank/DDBJ databases">
        <authorList>
            <person name="Kim H.J."/>
            <person name="Triplett B.A."/>
        </authorList>
    </citation>
    <scope>NUCLEOTIDE SEQUENCE [LARGE SCALE GENOMIC DNA]</scope>
    <source>
        <strain evidence="2">FRACA_ARgP5</strain>
    </source>
</reference>
<dbReference type="Proteomes" id="UP000234331">
    <property type="component" value="Unassembled WGS sequence"/>
</dbReference>
<dbReference type="EMBL" id="FZMO01000224">
    <property type="protein sequence ID" value="SNQ49106.1"/>
    <property type="molecule type" value="Genomic_DNA"/>
</dbReference>
<evidence type="ECO:0000313" key="3">
    <source>
        <dbReference type="Proteomes" id="UP000234331"/>
    </source>
</evidence>
<keyword evidence="3" id="KW-1185">Reference proteome</keyword>
<organism evidence="2 3">
    <name type="scientific">Frankia canadensis</name>
    <dbReference type="NCBI Taxonomy" id="1836972"/>
    <lineage>
        <taxon>Bacteria</taxon>
        <taxon>Bacillati</taxon>
        <taxon>Actinomycetota</taxon>
        <taxon>Actinomycetes</taxon>
        <taxon>Frankiales</taxon>
        <taxon>Frankiaceae</taxon>
        <taxon>Frankia</taxon>
    </lineage>
</organism>
<name>A0A2I2KTW7_9ACTN</name>
<feature type="compositionally biased region" description="Basic residues" evidence="1">
    <location>
        <begin position="8"/>
        <end position="20"/>
    </location>
</feature>
<evidence type="ECO:0000313" key="2">
    <source>
        <dbReference type="EMBL" id="SNQ49106.1"/>
    </source>
</evidence>
<evidence type="ECO:0000256" key="1">
    <source>
        <dbReference type="SAM" id="MobiDB-lite"/>
    </source>
</evidence>
<feature type="region of interest" description="Disordered" evidence="1">
    <location>
        <begin position="1"/>
        <end position="139"/>
    </location>
</feature>
<proteinExistence type="predicted"/>
<gene>
    <name evidence="2" type="ORF">FRACA_300002</name>
</gene>